<keyword evidence="2" id="KW-1185">Reference proteome</keyword>
<sequence length="362" mass="40899">MCQFIYQSHAYCPHRTLLTSPQTTVLCDLALNFNLRQGIDSAPVSCMPLSHNPTSASQIAWHNLVLTPCPACQPSDLSVEAAYLAPPPSSRSTYSVSNIEAVQRLARDVDRRAYTAAQHIAFFHEPRMQAVLPLLRNAWLRAWLSGQDPHNDRFAALFGNALGEARDWARHLRMYVELGAPRDMFVRGYAFVKEMLVRAAEKIRAFGGLMRLLWEMDEDEQMGLERAAGEFRGWVQGVDEDEEVQGRQQVPAQFAYLKFDDDERLVSSMRHDMEKSRDVVHEHERPAVRVRGASQVNNALCDVTYAAVVHKSPAAHTHSHVLAVPKRALSPSALRSPPPGKKRMLNFKRLSVGIEPYDERYD</sequence>
<dbReference type="Proteomes" id="UP000481861">
    <property type="component" value="Unassembled WGS sequence"/>
</dbReference>
<accession>A0A7C8I642</accession>
<proteinExistence type="predicted"/>
<reference evidence="1 2" key="1">
    <citation type="submission" date="2020-01" db="EMBL/GenBank/DDBJ databases">
        <authorList>
            <consortium name="DOE Joint Genome Institute"/>
            <person name="Haridas S."/>
            <person name="Albert R."/>
            <person name="Binder M."/>
            <person name="Bloem J."/>
            <person name="Labutti K."/>
            <person name="Salamov A."/>
            <person name="Andreopoulos B."/>
            <person name="Baker S.E."/>
            <person name="Barry K."/>
            <person name="Bills G."/>
            <person name="Bluhm B.H."/>
            <person name="Cannon C."/>
            <person name="Castanera R."/>
            <person name="Culley D.E."/>
            <person name="Daum C."/>
            <person name="Ezra D."/>
            <person name="Gonzalez J.B."/>
            <person name="Henrissat B."/>
            <person name="Kuo A."/>
            <person name="Liang C."/>
            <person name="Lipzen A."/>
            <person name="Lutzoni F."/>
            <person name="Magnuson J."/>
            <person name="Mondo S."/>
            <person name="Nolan M."/>
            <person name="Ohm R."/>
            <person name="Pangilinan J."/>
            <person name="Park H.-J.H."/>
            <person name="Ramirez L."/>
            <person name="Alfaro M."/>
            <person name="Sun H."/>
            <person name="Tritt A."/>
            <person name="Yoshinaga Y."/>
            <person name="Zwiers L.-H.L."/>
            <person name="Turgeon B.G."/>
            <person name="Goodwin S.B."/>
            <person name="Spatafora J.W."/>
            <person name="Crous P.W."/>
            <person name="Grigoriev I.V."/>
        </authorList>
    </citation>
    <scope>NUCLEOTIDE SEQUENCE [LARGE SCALE GENOMIC DNA]</scope>
    <source>
        <strain evidence="1 2">CBS 611.86</strain>
    </source>
</reference>
<dbReference type="EMBL" id="JAADJZ010000020">
    <property type="protein sequence ID" value="KAF2868173.1"/>
    <property type="molecule type" value="Genomic_DNA"/>
</dbReference>
<gene>
    <name evidence="1" type="ORF">BDV95DRAFT_159233</name>
</gene>
<comment type="caution">
    <text evidence="1">The sequence shown here is derived from an EMBL/GenBank/DDBJ whole genome shotgun (WGS) entry which is preliminary data.</text>
</comment>
<dbReference type="AlphaFoldDB" id="A0A7C8I642"/>
<evidence type="ECO:0000313" key="1">
    <source>
        <dbReference type="EMBL" id="KAF2868173.1"/>
    </source>
</evidence>
<name>A0A7C8I642_9PLEO</name>
<evidence type="ECO:0000313" key="2">
    <source>
        <dbReference type="Proteomes" id="UP000481861"/>
    </source>
</evidence>
<protein>
    <submittedName>
        <fullName evidence="1">Uncharacterized protein</fullName>
    </submittedName>
</protein>
<organism evidence="1 2">
    <name type="scientific">Massariosphaeria phaeospora</name>
    <dbReference type="NCBI Taxonomy" id="100035"/>
    <lineage>
        <taxon>Eukaryota</taxon>
        <taxon>Fungi</taxon>
        <taxon>Dikarya</taxon>
        <taxon>Ascomycota</taxon>
        <taxon>Pezizomycotina</taxon>
        <taxon>Dothideomycetes</taxon>
        <taxon>Pleosporomycetidae</taxon>
        <taxon>Pleosporales</taxon>
        <taxon>Pleosporales incertae sedis</taxon>
        <taxon>Massariosphaeria</taxon>
    </lineage>
</organism>